<evidence type="ECO:0000313" key="2">
    <source>
        <dbReference type="EMBL" id="GIY85157.1"/>
    </source>
</evidence>
<evidence type="ECO:0000256" key="1">
    <source>
        <dbReference type="SAM" id="MobiDB-lite"/>
    </source>
</evidence>
<feature type="compositionally biased region" description="Basic residues" evidence="1">
    <location>
        <begin position="118"/>
        <end position="128"/>
    </location>
</feature>
<dbReference type="EMBL" id="BPLR01016619">
    <property type="protein sequence ID" value="GIY85157.1"/>
    <property type="molecule type" value="Genomic_DNA"/>
</dbReference>
<protein>
    <submittedName>
        <fullName evidence="2">Uncharacterized protein</fullName>
    </submittedName>
</protein>
<reference evidence="2 3" key="1">
    <citation type="submission" date="2021-06" db="EMBL/GenBank/DDBJ databases">
        <title>Caerostris extrusa draft genome.</title>
        <authorList>
            <person name="Kono N."/>
            <person name="Arakawa K."/>
        </authorList>
    </citation>
    <scope>NUCLEOTIDE SEQUENCE [LARGE SCALE GENOMIC DNA]</scope>
</reference>
<organism evidence="2 3">
    <name type="scientific">Caerostris extrusa</name>
    <name type="common">Bark spider</name>
    <name type="synonym">Caerostris bankana</name>
    <dbReference type="NCBI Taxonomy" id="172846"/>
    <lineage>
        <taxon>Eukaryota</taxon>
        <taxon>Metazoa</taxon>
        <taxon>Ecdysozoa</taxon>
        <taxon>Arthropoda</taxon>
        <taxon>Chelicerata</taxon>
        <taxon>Arachnida</taxon>
        <taxon>Araneae</taxon>
        <taxon>Araneomorphae</taxon>
        <taxon>Entelegynae</taxon>
        <taxon>Araneoidea</taxon>
        <taxon>Araneidae</taxon>
        <taxon>Caerostris</taxon>
    </lineage>
</organism>
<gene>
    <name evidence="2" type="ORF">CEXT_772211</name>
</gene>
<evidence type="ECO:0000313" key="3">
    <source>
        <dbReference type="Proteomes" id="UP001054945"/>
    </source>
</evidence>
<comment type="caution">
    <text evidence="2">The sequence shown here is derived from an EMBL/GenBank/DDBJ whole genome shotgun (WGS) entry which is preliminary data.</text>
</comment>
<dbReference type="Proteomes" id="UP001054945">
    <property type="component" value="Unassembled WGS sequence"/>
</dbReference>
<accession>A0AAV4WRH2</accession>
<dbReference type="AlphaFoldDB" id="A0AAV4WRH2"/>
<keyword evidence="3" id="KW-1185">Reference proteome</keyword>
<feature type="region of interest" description="Disordered" evidence="1">
    <location>
        <begin position="41"/>
        <end position="60"/>
    </location>
</feature>
<feature type="region of interest" description="Disordered" evidence="1">
    <location>
        <begin position="114"/>
        <end position="137"/>
    </location>
</feature>
<sequence length="177" mass="20535">MCSGTRYSDRDSKARLFPKRHQWYPKIGIPKTKKKICEGKKIPIGPLGTHSREKTKTHLEEKRGKYSFPQCAMYKTITFSKLFRFKCVPEPDTAREIQKHVFSQEASMVSKKIGVPKPNKKKSVKKKIPVGPLGTHSRERTKNHLEEKTWKIFFPSVCRCTRLSRFSKGGTRNKNKI</sequence>
<name>A0AAV4WRH2_CAEEX</name>
<proteinExistence type="predicted"/>
<feature type="compositionally biased region" description="Basic and acidic residues" evidence="1">
    <location>
        <begin position="50"/>
        <end position="60"/>
    </location>
</feature>